<proteinExistence type="inferred from homology"/>
<feature type="domain" description="Gfo/Idh/MocA-like oxidoreductase N-terminal" evidence="3">
    <location>
        <begin position="8"/>
        <end position="106"/>
    </location>
</feature>
<evidence type="ECO:0000259" key="4">
    <source>
        <dbReference type="Pfam" id="PF22725"/>
    </source>
</evidence>
<dbReference type="GO" id="GO:0006740">
    <property type="term" value="P:NADPH regeneration"/>
    <property type="evidence" value="ECO:0007669"/>
    <property type="project" value="TreeGrafter"/>
</dbReference>
<dbReference type="Pfam" id="PF01408">
    <property type="entry name" value="GFO_IDH_MocA"/>
    <property type="match status" value="1"/>
</dbReference>
<dbReference type="GO" id="GO:0005737">
    <property type="term" value="C:cytoplasm"/>
    <property type="evidence" value="ECO:0007669"/>
    <property type="project" value="TreeGrafter"/>
</dbReference>
<reference evidence="5" key="2">
    <citation type="submission" date="2014-06" db="EMBL/GenBank/DDBJ databases">
        <title>The complete genome of Blastobotrys (Arxula) adeninivorans LS3 - a yeast of biotechnological interest.</title>
        <authorList>
            <person name="Kunze G."/>
            <person name="Gaillardin C."/>
            <person name="Czernicka M."/>
            <person name="Durrens P."/>
            <person name="Martin T."/>
            <person name="Boer E."/>
            <person name="Gabaldon T."/>
            <person name="Cruz J."/>
            <person name="Talla E."/>
            <person name="Marck C."/>
            <person name="Goffeau A."/>
            <person name="Barbe V."/>
            <person name="Baret P."/>
            <person name="Baronian K."/>
            <person name="Beier S."/>
            <person name="Bleykasten C."/>
            <person name="Bode R."/>
            <person name="Casaregola S."/>
            <person name="Despons L."/>
            <person name="Fairhead C."/>
            <person name="Giersberg M."/>
            <person name="Gierski P."/>
            <person name="Hahnel U."/>
            <person name="Hartmann A."/>
            <person name="Jankowska D."/>
            <person name="Jubin C."/>
            <person name="Jung P."/>
            <person name="Lafontaine I."/>
            <person name="Leh-Louis V."/>
            <person name="Lemaire M."/>
            <person name="Marcet-Houben M."/>
            <person name="Mascher M."/>
            <person name="Morel G."/>
            <person name="Richard G.-F."/>
            <person name="Riechen J."/>
            <person name="Sacerdot C."/>
            <person name="Sarkar A."/>
            <person name="Savel G."/>
            <person name="Schacherer J."/>
            <person name="Sherman D."/>
            <person name="Straub M.-L."/>
            <person name="Stein N."/>
            <person name="Thierry A."/>
            <person name="Trautwein-Schult A."/>
            <person name="Westhof E."/>
            <person name="Worch S."/>
            <person name="Dujon B."/>
            <person name="Souciet J.-L."/>
            <person name="Wincker P."/>
            <person name="Scholz U."/>
            <person name="Neuveglise N."/>
        </authorList>
    </citation>
    <scope>NUCLEOTIDE SEQUENCE</scope>
    <source>
        <strain evidence="5">LS3</strain>
    </source>
</reference>
<dbReference type="SUPFAM" id="SSF51735">
    <property type="entry name" value="NAD(P)-binding Rossmann-fold domains"/>
    <property type="match status" value="1"/>
</dbReference>
<accession>A0A060TF01</accession>
<keyword evidence="2" id="KW-0560">Oxidoreductase</keyword>
<dbReference type="AlphaFoldDB" id="A0A060TF01"/>
<name>A0A060TF01_BLAAD</name>
<dbReference type="SUPFAM" id="SSF55347">
    <property type="entry name" value="Glyceraldehyde-3-phosphate dehydrogenase-like, C-terminal domain"/>
    <property type="match status" value="1"/>
</dbReference>
<dbReference type="Pfam" id="PF22725">
    <property type="entry name" value="GFO_IDH_MocA_C3"/>
    <property type="match status" value="1"/>
</dbReference>
<evidence type="ECO:0000256" key="1">
    <source>
        <dbReference type="ARBA" id="ARBA00010928"/>
    </source>
</evidence>
<dbReference type="InterPro" id="IPR000683">
    <property type="entry name" value="Gfo/Idh/MocA-like_OxRdtase_N"/>
</dbReference>
<dbReference type="InterPro" id="IPR036291">
    <property type="entry name" value="NAD(P)-bd_dom_sf"/>
</dbReference>
<dbReference type="GO" id="GO:0000166">
    <property type="term" value="F:nucleotide binding"/>
    <property type="evidence" value="ECO:0007669"/>
    <property type="project" value="InterPro"/>
</dbReference>
<dbReference type="PANTHER" id="PTHR42840">
    <property type="entry name" value="NAD(P)-BINDING ROSSMANN-FOLD SUPERFAMILY PROTEIN-RELATED"/>
    <property type="match status" value="1"/>
</dbReference>
<dbReference type="InterPro" id="IPR055170">
    <property type="entry name" value="GFO_IDH_MocA-like_dom"/>
</dbReference>
<reference evidence="5" key="1">
    <citation type="submission" date="2014-02" db="EMBL/GenBank/DDBJ databases">
        <authorList>
            <person name="Genoscope - CEA"/>
        </authorList>
    </citation>
    <scope>NUCLEOTIDE SEQUENCE</scope>
    <source>
        <strain evidence="5">LS3</strain>
    </source>
</reference>
<gene>
    <name evidence="5" type="ORF">GNLVRS02_ARAD1D18590g</name>
</gene>
<evidence type="ECO:0000259" key="3">
    <source>
        <dbReference type="Pfam" id="PF01408"/>
    </source>
</evidence>
<dbReference type="PhylomeDB" id="A0A060TF01"/>
<sequence length="347" mass="38837">MTAGNKLLRFGVVGAGRMGSIHIENLLSIRYAEVTAVCTVIDREKQWVKETVPGAQIYDSFDKFIEDPSIDAVIICSPSYFHEEQFLKCLQKNKHIFCEKPLSPDAKVSWDLYRESLKHPNLKVACGFSRRFVEPYQHARKAIAEGKIGDVIAVQCQTTDQYNPSPEFANYIKTSGGIFVDCNIHDVDVALYLIGEDVTPNTVYATGTSRVYPQFAEWGDVDNSHGIITFKEGIVVNIHGSRDNPHGHHTWTEIFGTKGRILVNKDPRGVAVDYIDSTGTRMVPASSQMELWADSYKVEISTFRDWILFGKEDHGFNLKDAAKSVTLGHLLQESVRSGKLIPVPAEQ</sequence>
<dbReference type="Gene3D" id="3.40.50.720">
    <property type="entry name" value="NAD(P)-binding Rossmann-like Domain"/>
    <property type="match status" value="1"/>
</dbReference>
<comment type="similarity">
    <text evidence="1">Belongs to the Gfo/Idh/MocA family.</text>
</comment>
<feature type="domain" description="GFO/IDH/MocA-like oxidoreductase" evidence="4">
    <location>
        <begin position="136"/>
        <end position="261"/>
    </location>
</feature>
<dbReference type="GO" id="GO:0016491">
    <property type="term" value="F:oxidoreductase activity"/>
    <property type="evidence" value="ECO:0007669"/>
    <property type="project" value="UniProtKB-KW"/>
</dbReference>
<dbReference type="PANTHER" id="PTHR42840:SF3">
    <property type="entry name" value="BINDING ROSSMANN FOLD OXIDOREDUCTASE, PUTATIVE (AFU_ORTHOLOGUE AFUA_2G10240)-RELATED"/>
    <property type="match status" value="1"/>
</dbReference>
<dbReference type="EMBL" id="HG937694">
    <property type="protein sequence ID" value="CDP37751.1"/>
    <property type="molecule type" value="Genomic_DNA"/>
</dbReference>
<evidence type="ECO:0000256" key="2">
    <source>
        <dbReference type="ARBA" id="ARBA00023002"/>
    </source>
</evidence>
<dbReference type="Gene3D" id="3.30.360.10">
    <property type="entry name" value="Dihydrodipicolinate Reductase, domain 2"/>
    <property type="match status" value="1"/>
</dbReference>
<protein>
    <submittedName>
        <fullName evidence="5">ARAD1D18590p</fullName>
    </submittedName>
</protein>
<evidence type="ECO:0000313" key="5">
    <source>
        <dbReference type="EMBL" id="CDP37751.1"/>
    </source>
</evidence>
<organism evidence="5">
    <name type="scientific">Blastobotrys adeninivorans</name>
    <name type="common">Yeast</name>
    <name type="synonym">Arxula adeninivorans</name>
    <dbReference type="NCBI Taxonomy" id="409370"/>
    <lineage>
        <taxon>Eukaryota</taxon>
        <taxon>Fungi</taxon>
        <taxon>Dikarya</taxon>
        <taxon>Ascomycota</taxon>
        <taxon>Saccharomycotina</taxon>
        <taxon>Dipodascomycetes</taxon>
        <taxon>Dipodascales</taxon>
        <taxon>Trichomonascaceae</taxon>
        <taxon>Blastobotrys</taxon>
    </lineage>
</organism>